<dbReference type="InterPro" id="IPR051284">
    <property type="entry name" value="ZnF_MYMT-QRICH1"/>
</dbReference>
<feature type="compositionally biased region" description="Polar residues" evidence="8">
    <location>
        <begin position="279"/>
        <end position="292"/>
    </location>
</feature>
<evidence type="ECO:0000256" key="2">
    <source>
        <dbReference type="ARBA" id="ARBA00022553"/>
    </source>
</evidence>
<dbReference type="Ensembl" id="ENSSFOT00015037168.2">
    <property type="protein sequence ID" value="ENSSFOP00015036767.2"/>
    <property type="gene ID" value="ENSSFOG00015023380.2"/>
</dbReference>
<keyword evidence="3" id="KW-0479">Metal-binding</keyword>
<dbReference type="InterPro" id="IPR057926">
    <property type="entry name" value="QRICH1_dom"/>
</dbReference>
<feature type="compositionally biased region" description="Polar residues" evidence="8">
    <location>
        <begin position="191"/>
        <end position="206"/>
    </location>
</feature>
<evidence type="ECO:0000313" key="10">
    <source>
        <dbReference type="Ensembl" id="ENSSFOP00015036767.2"/>
    </source>
</evidence>
<dbReference type="InterPro" id="IPR011017">
    <property type="entry name" value="TRASH_dom"/>
</dbReference>
<reference evidence="10" key="3">
    <citation type="submission" date="2025-09" db="UniProtKB">
        <authorList>
            <consortium name="Ensembl"/>
        </authorList>
    </citation>
    <scope>IDENTIFICATION</scope>
</reference>
<feature type="region of interest" description="Disordered" evidence="8">
    <location>
        <begin position="279"/>
        <end position="298"/>
    </location>
</feature>
<feature type="compositionally biased region" description="Basic and acidic residues" evidence="8">
    <location>
        <begin position="1244"/>
        <end position="1269"/>
    </location>
</feature>
<feature type="domain" description="TRASH" evidence="9">
    <location>
        <begin position="511"/>
        <end position="551"/>
    </location>
</feature>
<dbReference type="Pfam" id="PF06467">
    <property type="entry name" value="zf-FCS"/>
    <property type="match status" value="2"/>
</dbReference>
<feature type="region of interest" description="Disordered" evidence="8">
    <location>
        <begin position="62"/>
        <end position="206"/>
    </location>
</feature>
<evidence type="ECO:0000259" key="9">
    <source>
        <dbReference type="SMART" id="SM00746"/>
    </source>
</evidence>
<name>A0A8C9SN55_SCLFO</name>
<feature type="compositionally biased region" description="Basic and acidic residues" evidence="8">
    <location>
        <begin position="62"/>
        <end position="90"/>
    </location>
</feature>
<keyword evidence="1" id="KW-1017">Isopeptide bond</keyword>
<feature type="compositionally biased region" description="Basic and acidic residues" evidence="8">
    <location>
        <begin position="99"/>
        <end position="132"/>
    </location>
</feature>
<feature type="domain" description="TRASH" evidence="9">
    <location>
        <begin position="970"/>
        <end position="1005"/>
    </location>
</feature>
<feature type="domain" description="TRASH" evidence="9">
    <location>
        <begin position="1011"/>
        <end position="1046"/>
    </location>
</feature>
<dbReference type="Proteomes" id="UP000694397">
    <property type="component" value="Chromosome 15"/>
</dbReference>
<dbReference type="InterPro" id="IPR021893">
    <property type="entry name" value="ZMYM2-like_C"/>
</dbReference>
<feature type="compositionally biased region" description="Polar residues" evidence="8">
    <location>
        <begin position="1137"/>
        <end position="1149"/>
    </location>
</feature>
<feature type="domain" description="TRASH" evidence="9">
    <location>
        <begin position="693"/>
        <end position="729"/>
    </location>
</feature>
<dbReference type="InterPro" id="IPR010507">
    <property type="entry name" value="Znf_MYM"/>
</dbReference>
<dbReference type="PANTHER" id="PTHR45736">
    <property type="entry name" value="ZINC FINGER MYM-TYPE PROTEIN"/>
    <property type="match status" value="1"/>
</dbReference>
<reference evidence="10" key="2">
    <citation type="submission" date="2025-08" db="UniProtKB">
        <authorList>
            <consortium name="Ensembl"/>
        </authorList>
    </citation>
    <scope>IDENTIFICATION</scope>
</reference>
<reference evidence="10 11" key="1">
    <citation type="submission" date="2019-04" db="EMBL/GenBank/DDBJ databases">
        <authorList>
            <consortium name="Wellcome Sanger Institute Data Sharing"/>
        </authorList>
    </citation>
    <scope>NUCLEOTIDE SEQUENCE [LARGE SCALE GENOMIC DNA]</scope>
</reference>
<evidence type="ECO:0000256" key="4">
    <source>
        <dbReference type="ARBA" id="ARBA00022737"/>
    </source>
</evidence>
<evidence type="ECO:0000256" key="7">
    <source>
        <dbReference type="ARBA" id="ARBA00022843"/>
    </source>
</evidence>
<keyword evidence="4" id="KW-0677">Repeat</keyword>
<dbReference type="PANTHER" id="PTHR45736:SF5">
    <property type="entry name" value="ZINC FINGER MYM-TYPE PROTEIN 4"/>
    <property type="match status" value="1"/>
</dbReference>
<keyword evidence="11" id="KW-1185">Reference proteome</keyword>
<feature type="domain" description="TRASH" evidence="9">
    <location>
        <begin position="601"/>
        <end position="640"/>
    </location>
</feature>
<feature type="domain" description="TRASH" evidence="9">
    <location>
        <begin position="882"/>
        <end position="918"/>
    </location>
</feature>
<dbReference type="SUPFAM" id="SSF57716">
    <property type="entry name" value="Glucocorticoid receptor-like (DNA-binding domain)"/>
    <property type="match status" value="1"/>
</dbReference>
<evidence type="ECO:0000256" key="6">
    <source>
        <dbReference type="ARBA" id="ARBA00022833"/>
    </source>
</evidence>
<keyword evidence="5" id="KW-0863">Zinc-finger</keyword>
<keyword evidence="6" id="KW-0862">Zinc</keyword>
<dbReference type="SMART" id="SM00746">
    <property type="entry name" value="TRASH"/>
    <property type="match status" value="10"/>
</dbReference>
<feature type="compositionally biased region" description="Basic residues" evidence="8">
    <location>
        <begin position="1330"/>
        <end position="1351"/>
    </location>
</feature>
<dbReference type="GO" id="GO:0008270">
    <property type="term" value="F:zinc ion binding"/>
    <property type="evidence" value="ECO:0007669"/>
    <property type="project" value="UniProtKB-KW"/>
</dbReference>
<feature type="region of interest" description="Disordered" evidence="8">
    <location>
        <begin position="1244"/>
        <end position="1303"/>
    </location>
</feature>
<feature type="region of interest" description="Disordered" evidence="8">
    <location>
        <begin position="1129"/>
        <end position="1158"/>
    </location>
</feature>
<feature type="domain" description="TRASH" evidence="9">
    <location>
        <begin position="646"/>
        <end position="684"/>
    </location>
</feature>
<accession>A0A8C9SN55</accession>
<gene>
    <name evidence="10" type="primary">LOC108931299</name>
</gene>
<feature type="region of interest" description="Disordered" evidence="8">
    <location>
        <begin position="307"/>
        <end position="354"/>
    </location>
</feature>
<dbReference type="Pfam" id="PF25561">
    <property type="entry name" value="QRICH1"/>
    <property type="match status" value="1"/>
</dbReference>
<feature type="domain" description="TRASH" evidence="9">
    <location>
        <begin position="924"/>
        <end position="959"/>
    </location>
</feature>
<feature type="region of interest" description="Disordered" evidence="8">
    <location>
        <begin position="1326"/>
        <end position="1351"/>
    </location>
</feature>
<dbReference type="GeneTree" id="ENSGT00940000159550"/>
<keyword evidence="2" id="KW-0597">Phosphoprotein</keyword>
<feature type="compositionally biased region" description="Polar residues" evidence="8">
    <location>
        <begin position="313"/>
        <end position="323"/>
    </location>
</feature>
<feature type="domain" description="TRASH" evidence="9">
    <location>
        <begin position="466"/>
        <end position="502"/>
    </location>
</feature>
<organism evidence="10 11">
    <name type="scientific">Scleropages formosus</name>
    <name type="common">Asian bonytongue</name>
    <name type="synonym">Osteoglossum formosum</name>
    <dbReference type="NCBI Taxonomy" id="113540"/>
    <lineage>
        <taxon>Eukaryota</taxon>
        <taxon>Metazoa</taxon>
        <taxon>Chordata</taxon>
        <taxon>Craniata</taxon>
        <taxon>Vertebrata</taxon>
        <taxon>Euteleostomi</taxon>
        <taxon>Actinopterygii</taxon>
        <taxon>Neopterygii</taxon>
        <taxon>Teleostei</taxon>
        <taxon>Osteoglossocephala</taxon>
        <taxon>Osteoglossomorpha</taxon>
        <taxon>Osteoglossiformes</taxon>
        <taxon>Osteoglossidae</taxon>
        <taxon>Scleropages</taxon>
    </lineage>
</organism>
<proteinExistence type="predicted"/>
<feature type="compositionally biased region" description="Polar residues" evidence="8">
    <location>
        <begin position="133"/>
        <end position="180"/>
    </location>
</feature>
<evidence type="ECO:0000256" key="1">
    <source>
        <dbReference type="ARBA" id="ARBA00022499"/>
    </source>
</evidence>
<keyword evidence="7" id="KW-0832">Ubl conjugation</keyword>
<evidence type="ECO:0000256" key="8">
    <source>
        <dbReference type="SAM" id="MobiDB-lite"/>
    </source>
</evidence>
<evidence type="ECO:0000313" key="11">
    <source>
        <dbReference type="Proteomes" id="UP000694397"/>
    </source>
</evidence>
<feature type="region of interest" description="Disordered" evidence="8">
    <location>
        <begin position="442"/>
        <end position="463"/>
    </location>
</feature>
<sequence>MTSEPTFLEEDGEEELDGVPVFGADDEEWSTETLRNESQQVAHTLSSKTQVSVSVLGTADMLRSDSRHDADVLRSDTQEDTDMLRSDNQHNTDTLKSYSQHDTDTLRSECRQGTDPPRSDCQHDIDTLRSESQHTSCTQQTSIQNATDSPENVSGQTFGMLWSSSRHAANTQSNESQSRTQHNKHRADSVWSESQHPSATLQNNSGHPPLHMLLSGSEHATDTQRCNNQYSAETVSTGLGHTAHTLWSDGQQATSTQSCDNQRAEDMLPGRTRHAVDTVQSDSRQNAHQQAHQLPPEPAATKLHRSWAGTAGTGTDPQRTSSARAGGPDVAQCWDGEERNSAEAPASGQLVGGTAGELREDPLLGVEETYPCLTIKEEVVDEEYEFALSSQPQPKVIKEEPRSPEVIQQHKTSEELRICSVFSVQGSSCSTISGTAVAMRSTPLEASNPPPVSSSSPPRGTPQASCSGCSKVLQKGQTAFQRKGSSQLFCSTVCLTGYNLPPAARTPRKRCHHCLQEIGNPKDVISAPVDAVGTLKDFCSPGCLSFFTATSSSGVAITCSVCTKTAVVRHEVSYQGTVHKLCSDSCFSRFRSNNKLTMNCCETCGGYCYGGSAPSCVLQMEGTTQKFCSPACVTVYKQRSTKAAPCAHCHIVRSLPDMLEHSSVQGSIQLYCSPNCLSAGQQWISLSGVSFPCHHCHALAVPQYHLPMTDGSLLNFCSYTCAVSFQAVFKVTPQLTAPSSAAGTAAFEISATVSAGSVHGASVHSSSTHALPRAAGLPLHCEPLQGLPSSCGSSQGHAPKQAPPLSQENVPNQAISSLLWAQAPKQVPKGVPDKAQLLSQGQGPKPAPTLIYRQVPNQAIPCGHTPNQALPSVAHGLVKITCRQCHCLFASKPELFQFKGRMVLFCGKTCCEEFRMVNCVTARCEYCNINKVLKDMVKFDHVERAFCSEGCKLLYKHDVSKRCGSPCRTCAFCTNMSTKMIHSHFGGKLEEFCQEDCMSRYTVLFYQMARCDQCSRQGHLSESLRWLGIVKHFCDLRCMLLFCSRQQAQDSPAPSLVSMASPGTVSAVPAQPSTAGRPALTSMSFDRSKETGLSLVTKDTTPVIASVVSLASAPMRQPYVTANTALQGSVPAARAQPKTSGDASTQTDTMPPPLASRRTLKNKALQCRPVTQNKGTVCKPHMQSADTQTDEDKKMKLILLPVPVPVFIPLPLHLYTRYMPVPLGLPLPVPVPLCVTPGLTGTVEMKDGAPPEVVEKDDERGKPLAREDQGSSYSADLELESVSTLHSPGKEAPPTAHTCAPSAKPTAPAMLDLEADFPLELYSPMDHSLTSRHRGRRRPRDGFPPRKRGRKRAACVVEAGVARVALPPAGGSKLHHTYGVNAWRSWVQSRARQLEREQPKVGRRPVALNEDVLQCSSVELRYGLCRFVHHVRRPGGEAYSPDSILYLCLGIQQYLFENGRIENIFTDLFYSRFTLEITRMLKDWRPALLPGGGLRSRVQEEFLWECKQLGAYSPMVLLNTLLFFSTKIFQLKSIIQHRRLSFARITRSTRTGRGGKTSCLRFRLPRSTRSRVIPALPAKRKMIVEEEEEEVVMEMPENTENPLRCPVRLYEFYLSKCRNLQFTSSDAVKQRSDLFYLQPERSCVPSSPLWFSTQPLEGDTLEGMLTRILTVREVHLAGGRLSSTAPSANADEEASD</sequence>
<protein>
    <submittedName>
        <fullName evidence="10">Zinc finger MYM-type protein 4-like</fullName>
    </submittedName>
</protein>
<dbReference type="Pfam" id="PF24900">
    <property type="entry name" value="TRASH_ZMYM4"/>
    <property type="match status" value="1"/>
</dbReference>
<evidence type="ECO:0000256" key="3">
    <source>
        <dbReference type="ARBA" id="ARBA00022723"/>
    </source>
</evidence>
<evidence type="ECO:0000256" key="5">
    <source>
        <dbReference type="ARBA" id="ARBA00022771"/>
    </source>
</evidence>
<dbReference type="Pfam" id="PF12012">
    <property type="entry name" value="DUF3504"/>
    <property type="match status" value="1"/>
</dbReference>
<feature type="domain" description="TRASH" evidence="9">
    <location>
        <begin position="559"/>
        <end position="594"/>
    </location>
</feature>